<proteinExistence type="predicted"/>
<dbReference type="InterPro" id="IPR050696">
    <property type="entry name" value="FtsA/MreB"/>
</dbReference>
<comment type="caution">
    <text evidence="1">The sequence shown here is derived from an EMBL/GenBank/DDBJ whole genome shotgun (WGS) entry which is preliminary data.</text>
</comment>
<evidence type="ECO:0000313" key="2">
    <source>
        <dbReference type="Proteomes" id="UP000280842"/>
    </source>
</evidence>
<dbReference type="Gene3D" id="3.30.420.40">
    <property type="match status" value="1"/>
</dbReference>
<reference evidence="1 2" key="1">
    <citation type="submission" date="2018-10" db="EMBL/GenBank/DDBJ databases">
        <title>Genomic Encyclopedia of Archaeal and Bacterial Type Strains, Phase II (KMG-II): from individual species to whole genera.</title>
        <authorList>
            <person name="Goeker M."/>
        </authorList>
    </citation>
    <scope>NUCLEOTIDE SEQUENCE [LARGE SCALE GENOMIC DNA]</scope>
    <source>
        <strain evidence="1 2">VM1</strain>
    </source>
</reference>
<dbReference type="Proteomes" id="UP000280842">
    <property type="component" value="Unassembled WGS sequence"/>
</dbReference>
<dbReference type="PANTHER" id="PTHR32432:SF3">
    <property type="entry name" value="ETHANOLAMINE UTILIZATION PROTEIN EUTJ"/>
    <property type="match status" value="1"/>
</dbReference>
<evidence type="ECO:0000313" key="1">
    <source>
        <dbReference type="EMBL" id="RMA96106.1"/>
    </source>
</evidence>
<dbReference type="EMBL" id="REFO01000012">
    <property type="protein sequence ID" value="RMA96106.1"/>
    <property type="molecule type" value="Genomic_DNA"/>
</dbReference>
<keyword evidence="2" id="KW-1185">Reference proteome</keyword>
<dbReference type="AlphaFoldDB" id="A0A3M0BHQ8"/>
<sequence length="315" mass="36539">MKFLKSIKFPIINLRFFSKTQYSLGIQINKESAKIAYLESTSKGFKLPIVPFQINLPENEEEAGNIIKEELEKRNIKPTKVVSGLSSSSVLFKTLKLPKVSKEELIDAIEYNIKEELNTLKGLASYDFDIIGEEKDFFEILVVIGKMKDIERINTILKYASIKTNIIDADPLALINMALLYQEKTEKEENICIVHFEEKESYLTFYHKNVIIQSLNFSKENYEQLSPDDKEIAVENLINEINYFFLTIHEPENIYLSGYAFKFPEIKEYMQLKFGRRFNLEYLDPVEILNIDYNGSTPLGIYNVPLGLAYRGFLE</sequence>
<accession>A0A3M0BHQ8</accession>
<gene>
    <name evidence="1" type="ORF">CLV39_1118</name>
</gene>
<organism evidence="1 2">
    <name type="scientific">Hydrogenothermus marinus</name>
    <dbReference type="NCBI Taxonomy" id="133270"/>
    <lineage>
        <taxon>Bacteria</taxon>
        <taxon>Pseudomonadati</taxon>
        <taxon>Aquificota</taxon>
        <taxon>Aquificia</taxon>
        <taxon>Aquificales</taxon>
        <taxon>Hydrogenothermaceae</taxon>
        <taxon>Hydrogenothermus</taxon>
    </lineage>
</organism>
<dbReference type="RefSeq" id="WP_121923240.1">
    <property type="nucleotide sequence ID" value="NZ_REFO01000012.1"/>
</dbReference>
<dbReference type="PANTHER" id="PTHR32432">
    <property type="entry name" value="CELL DIVISION PROTEIN FTSA-RELATED"/>
    <property type="match status" value="1"/>
</dbReference>
<protein>
    <submittedName>
        <fullName evidence="1">Type IV pilus assembly protein PilM</fullName>
    </submittedName>
</protein>
<dbReference type="OrthoDB" id="10893at2"/>
<name>A0A3M0BHQ8_9AQUI</name>